<dbReference type="EMBL" id="FOTR01000021">
    <property type="protein sequence ID" value="SFM47632.1"/>
    <property type="molecule type" value="Genomic_DNA"/>
</dbReference>
<name>A0A1I4R5Q8_9BACI</name>
<dbReference type="NCBIfam" id="TIGR01509">
    <property type="entry name" value="HAD-SF-IA-v3"/>
    <property type="match status" value="1"/>
</dbReference>
<evidence type="ECO:0000313" key="3">
    <source>
        <dbReference type="Proteomes" id="UP000198565"/>
    </source>
</evidence>
<dbReference type="InterPro" id="IPR036412">
    <property type="entry name" value="HAD-like_sf"/>
</dbReference>
<gene>
    <name evidence="2" type="ORF">SAMN04487943_1217</name>
</gene>
<dbReference type="Gene3D" id="3.40.50.1000">
    <property type="entry name" value="HAD superfamily/HAD-like"/>
    <property type="match status" value="1"/>
</dbReference>
<dbReference type="PANTHER" id="PTHR43316:SF3">
    <property type="entry name" value="HALOACID DEHALOGENASE, TYPE II (AFU_ORTHOLOGUE AFUA_2G07750)-RELATED"/>
    <property type="match status" value="1"/>
</dbReference>
<dbReference type="InterPro" id="IPR041492">
    <property type="entry name" value="HAD_2"/>
</dbReference>
<protein>
    <submittedName>
        <fullName evidence="2">Haloacid dehalogenase superfamily, subfamily IA, variant 3 with third motif having DD or ED/haloacid dehalogenase superfamily, subfamily IA, variant 1 with third motif having Dx(3-4)D or Dx(3-4)E</fullName>
    </submittedName>
</protein>
<evidence type="ECO:0000313" key="2">
    <source>
        <dbReference type="EMBL" id="SFM47632.1"/>
    </source>
</evidence>
<dbReference type="InterPro" id="IPR051540">
    <property type="entry name" value="S-2-haloacid_dehalogenase"/>
</dbReference>
<dbReference type="Proteomes" id="UP000198565">
    <property type="component" value="Unassembled WGS sequence"/>
</dbReference>
<organism evidence="2 3">
    <name type="scientific">Gracilibacillus orientalis</name>
    <dbReference type="NCBI Taxonomy" id="334253"/>
    <lineage>
        <taxon>Bacteria</taxon>
        <taxon>Bacillati</taxon>
        <taxon>Bacillota</taxon>
        <taxon>Bacilli</taxon>
        <taxon>Bacillales</taxon>
        <taxon>Bacillaceae</taxon>
        <taxon>Gracilibacillus</taxon>
    </lineage>
</organism>
<dbReference type="InterPro" id="IPR023214">
    <property type="entry name" value="HAD_sf"/>
</dbReference>
<dbReference type="SUPFAM" id="SSF56784">
    <property type="entry name" value="HAD-like"/>
    <property type="match status" value="1"/>
</dbReference>
<sequence length="103" mass="11477">MFNHWMNPAIFQDSVEFLNQSTIPVYILSNIDRADILEAIKLHQLSVKDIITSEDVKSYKPRPEMFEHALKISGLASNEVIHVGDSLSSDIAGANKMGLKVHG</sequence>
<dbReference type="GO" id="GO:0016787">
    <property type="term" value="F:hydrolase activity"/>
    <property type="evidence" value="ECO:0007669"/>
    <property type="project" value="UniProtKB-KW"/>
</dbReference>
<accession>A0A1I4R5Q8</accession>
<dbReference type="STRING" id="334253.SAMN04487943_1217"/>
<dbReference type="NCBIfam" id="TIGR01549">
    <property type="entry name" value="HAD-SF-IA-v1"/>
    <property type="match status" value="1"/>
</dbReference>
<dbReference type="InterPro" id="IPR006439">
    <property type="entry name" value="HAD-SF_hydro_IA"/>
</dbReference>
<reference evidence="3" key="1">
    <citation type="submission" date="2016-10" db="EMBL/GenBank/DDBJ databases">
        <authorList>
            <person name="Varghese N."/>
            <person name="Submissions S."/>
        </authorList>
    </citation>
    <scope>NUCLEOTIDE SEQUENCE [LARGE SCALE GENOMIC DNA]</scope>
    <source>
        <strain evidence="3">CGMCC 1.4250</strain>
    </source>
</reference>
<keyword evidence="1" id="KW-0378">Hydrolase</keyword>
<keyword evidence="3" id="KW-1185">Reference proteome</keyword>
<dbReference type="Pfam" id="PF13419">
    <property type="entry name" value="HAD_2"/>
    <property type="match status" value="1"/>
</dbReference>
<proteinExistence type="predicted"/>
<dbReference type="AlphaFoldDB" id="A0A1I4R5Q8"/>
<evidence type="ECO:0000256" key="1">
    <source>
        <dbReference type="ARBA" id="ARBA00022801"/>
    </source>
</evidence>
<dbReference type="PANTHER" id="PTHR43316">
    <property type="entry name" value="HYDROLASE, HALOACID DELAHOGENASE-RELATED"/>
    <property type="match status" value="1"/>
</dbReference>